<dbReference type="OrthoDB" id="893612at2"/>
<sequence>MPVPFLQRSHVFAAQLLHKAGLTVSQIPQAVQVTRETVEHWLQKELESGNAQQVLLVLKGHVQEKGPKLLLGKLQDMLLVRLVLHLGIRGALATNIATLILPFVLKRVYDLARQNPKMQAWWREQEWSRRIPTIEKIRSRIKEAGTRLTPSRFKPSDDPNIFI</sequence>
<dbReference type="Proteomes" id="UP000061382">
    <property type="component" value="Chromosome"/>
</dbReference>
<dbReference type="KEGG" id="rti:DC20_17830"/>
<keyword evidence="3" id="KW-1185">Reference proteome</keyword>
<gene>
    <name evidence="2" type="ORF">DC20_17830</name>
</gene>
<evidence type="ECO:0000313" key="3">
    <source>
        <dbReference type="Proteomes" id="UP000061382"/>
    </source>
</evidence>
<organism evidence="2 3">
    <name type="scientific">Rufibacter tibetensis</name>
    <dbReference type="NCBI Taxonomy" id="512763"/>
    <lineage>
        <taxon>Bacteria</taxon>
        <taxon>Pseudomonadati</taxon>
        <taxon>Bacteroidota</taxon>
        <taxon>Cytophagia</taxon>
        <taxon>Cytophagales</taxon>
        <taxon>Hymenobacteraceae</taxon>
        <taxon>Rufibacter</taxon>
    </lineage>
</organism>
<dbReference type="AlphaFoldDB" id="A0A0P0CA30"/>
<reference evidence="2 3" key="1">
    <citation type="submission" date="2015-08" db="EMBL/GenBank/DDBJ databases">
        <title>Complete genome sequence of Rufibacter tibetensis strain 1351t, a radiation-resistant bacterium from tibet plateau.</title>
        <authorList>
            <person name="Dai J."/>
        </authorList>
    </citation>
    <scope>NUCLEOTIDE SEQUENCE [LARGE SCALE GENOMIC DNA]</scope>
    <source>
        <strain evidence="2 3">1351</strain>
    </source>
</reference>
<keyword evidence="1" id="KW-0812">Transmembrane</keyword>
<dbReference type="EMBL" id="CP012643">
    <property type="protein sequence ID" value="ALJ00486.1"/>
    <property type="molecule type" value="Genomic_DNA"/>
</dbReference>
<dbReference type="RefSeq" id="WP_062545067.1">
    <property type="nucleotide sequence ID" value="NZ_CP012643.1"/>
</dbReference>
<proteinExistence type="predicted"/>
<accession>A0A0P0CA30</accession>
<protein>
    <submittedName>
        <fullName evidence="2">Uncharacterized protein</fullName>
    </submittedName>
</protein>
<evidence type="ECO:0000313" key="2">
    <source>
        <dbReference type="EMBL" id="ALJ00486.1"/>
    </source>
</evidence>
<name>A0A0P0CA30_9BACT</name>
<feature type="transmembrane region" description="Helical" evidence="1">
    <location>
        <begin position="82"/>
        <end position="105"/>
    </location>
</feature>
<keyword evidence="1" id="KW-1133">Transmembrane helix</keyword>
<evidence type="ECO:0000256" key="1">
    <source>
        <dbReference type="SAM" id="Phobius"/>
    </source>
</evidence>
<dbReference type="PATRIC" id="fig|512763.3.peg.3921"/>
<keyword evidence="1" id="KW-0472">Membrane</keyword>